<feature type="domain" description="PIN" evidence="6">
    <location>
        <begin position="1"/>
        <end position="126"/>
    </location>
</feature>
<evidence type="ECO:0000259" key="6">
    <source>
        <dbReference type="Pfam" id="PF01850"/>
    </source>
</evidence>
<evidence type="ECO:0000313" key="7">
    <source>
        <dbReference type="EMBL" id="KMO34828.1"/>
    </source>
</evidence>
<comment type="function">
    <text evidence="5">Toxic component of a toxin-antitoxin (TA) system. An RNase.</text>
</comment>
<dbReference type="RefSeq" id="WP_048464265.1">
    <property type="nucleotide sequence ID" value="NZ_LABX01000098.1"/>
</dbReference>
<dbReference type="GO" id="GO:0090729">
    <property type="term" value="F:toxin activity"/>
    <property type="evidence" value="ECO:0007669"/>
    <property type="project" value="UniProtKB-KW"/>
</dbReference>
<dbReference type="PATRIC" id="fig|270351.6.peg.7673"/>
<name>A0A0J6SN48_9HYPH</name>
<keyword evidence="1 5" id="KW-1277">Toxin-antitoxin system</keyword>
<evidence type="ECO:0000256" key="2">
    <source>
        <dbReference type="ARBA" id="ARBA00022722"/>
    </source>
</evidence>
<keyword evidence="4 5" id="KW-0378">Hydrolase</keyword>
<keyword evidence="2 5" id="KW-0540">Nuclease</keyword>
<dbReference type="Gene3D" id="3.40.50.1010">
    <property type="entry name" value="5'-nuclease"/>
    <property type="match status" value="1"/>
</dbReference>
<keyword evidence="3 5" id="KW-0479">Metal-binding</keyword>
<evidence type="ECO:0000256" key="1">
    <source>
        <dbReference type="ARBA" id="ARBA00022649"/>
    </source>
</evidence>
<keyword evidence="5" id="KW-0800">Toxin</keyword>
<reference evidence="7 8" key="1">
    <citation type="submission" date="2015-03" db="EMBL/GenBank/DDBJ databases">
        <title>Genome sequencing of Methylobacterium aquaticum DSM16371 type strain.</title>
        <authorList>
            <person name="Chaudhry V."/>
            <person name="Patil P.B."/>
        </authorList>
    </citation>
    <scope>NUCLEOTIDE SEQUENCE [LARGE SCALE GENOMIC DNA]</scope>
    <source>
        <strain evidence="7 8">DSM 16371</strain>
    </source>
</reference>
<dbReference type="SUPFAM" id="SSF88723">
    <property type="entry name" value="PIN domain-like"/>
    <property type="match status" value="1"/>
</dbReference>
<gene>
    <name evidence="5" type="primary">vapC</name>
    <name evidence="7" type="ORF">VP06_13390</name>
</gene>
<accession>A0A0J6SN48</accession>
<dbReference type="EC" id="3.1.-.-" evidence="5"/>
<dbReference type="AlphaFoldDB" id="A0A0J6SN48"/>
<evidence type="ECO:0000256" key="4">
    <source>
        <dbReference type="ARBA" id="ARBA00022801"/>
    </source>
</evidence>
<dbReference type="GO" id="GO:0016787">
    <property type="term" value="F:hydrolase activity"/>
    <property type="evidence" value="ECO:0007669"/>
    <property type="project" value="UniProtKB-KW"/>
</dbReference>
<dbReference type="HAMAP" id="MF_00265">
    <property type="entry name" value="VapC_Nob1"/>
    <property type="match status" value="1"/>
</dbReference>
<keyword evidence="5" id="KW-0460">Magnesium</keyword>
<dbReference type="EMBL" id="LABX01000098">
    <property type="protein sequence ID" value="KMO34828.1"/>
    <property type="molecule type" value="Genomic_DNA"/>
</dbReference>
<dbReference type="CDD" id="cd09871">
    <property type="entry name" value="PIN_MtVapC28-VapC30-like"/>
    <property type="match status" value="1"/>
</dbReference>
<dbReference type="InterPro" id="IPR029060">
    <property type="entry name" value="PIN-like_dom_sf"/>
</dbReference>
<dbReference type="InterPro" id="IPR002716">
    <property type="entry name" value="PIN_dom"/>
</dbReference>
<evidence type="ECO:0000256" key="3">
    <source>
        <dbReference type="ARBA" id="ARBA00022723"/>
    </source>
</evidence>
<proteinExistence type="inferred from homology"/>
<dbReference type="OrthoDB" id="32625at2"/>
<comment type="cofactor">
    <cofactor evidence="5">
        <name>Mg(2+)</name>
        <dbReference type="ChEBI" id="CHEBI:18420"/>
    </cofactor>
</comment>
<evidence type="ECO:0000313" key="8">
    <source>
        <dbReference type="Proteomes" id="UP000035929"/>
    </source>
</evidence>
<feature type="binding site" evidence="5">
    <location>
        <position position="4"/>
    </location>
    <ligand>
        <name>Mg(2+)</name>
        <dbReference type="ChEBI" id="CHEBI:18420"/>
    </ligand>
</feature>
<dbReference type="GO" id="GO:0004540">
    <property type="term" value="F:RNA nuclease activity"/>
    <property type="evidence" value="ECO:0007669"/>
    <property type="project" value="InterPro"/>
</dbReference>
<organism evidence="7 8">
    <name type="scientific">Methylobacterium aquaticum</name>
    <dbReference type="NCBI Taxonomy" id="270351"/>
    <lineage>
        <taxon>Bacteria</taxon>
        <taxon>Pseudomonadati</taxon>
        <taxon>Pseudomonadota</taxon>
        <taxon>Alphaproteobacteria</taxon>
        <taxon>Hyphomicrobiales</taxon>
        <taxon>Methylobacteriaceae</taxon>
        <taxon>Methylobacterium</taxon>
    </lineage>
</organism>
<comment type="caution">
    <text evidence="7">The sequence shown here is derived from an EMBL/GenBank/DDBJ whole genome shotgun (WGS) entry which is preliminary data.</text>
</comment>
<dbReference type="Pfam" id="PF01850">
    <property type="entry name" value="PIN"/>
    <property type="match status" value="1"/>
</dbReference>
<protein>
    <recommendedName>
        <fullName evidence="5">Ribonuclease VapC</fullName>
        <shortName evidence="5">RNase VapC</shortName>
        <ecNumber evidence="5">3.1.-.-</ecNumber>
    </recommendedName>
    <alternativeName>
        <fullName evidence="5">Toxin VapC</fullName>
    </alternativeName>
</protein>
<dbReference type="Proteomes" id="UP000035929">
    <property type="component" value="Unassembled WGS sequence"/>
</dbReference>
<evidence type="ECO:0000256" key="5">
    <source>
        <dbReference type="HAMAP-Rule" id="MF_00265"/>
    </source>
</evidence>
<feature type="binding site" evidence="5">
    <location>
        <position position="102"/>
    </location>
    <ligand>
        <name>Mg(2+)</name>
        <dbReference type="ChEBI" id="CHEBI:18420"/>
    </ligand>
</feature>
<comment type="similarity">
    <text evidence="5">Belongs to the PINc/VapC protein family.</text>
</comment>
<dbReference type="GO" id="GO:0000287">
    <property type="term" value="F:magnesium ion binding"/>
    <property type="evidence" value="ECO:0007669"/>
    <property type="project" value="UniProtKB-UniRule"/>
</dbReference>
<dbReference type="InterPro" id="IPR022907">
    <property type="entry name" value="VapC_family"/>
</dbReference>
<sequence length="131" mass="13997">MFVDASALTAILAGEPDAAALVARLQRARQRLTSPLAVWETTIALARILDLALPEAQQAVQDYLALATIQVIAVPPKAAAGAIEAFDRFGKGRHPAGLNFGDCFAYACARSYRMPLLFKGNDFPLTDIQPG</sequence>